<evidence type="ECO:0000313" key="6">
    <source>
        <dbReference type="EMBL" id="KAF6057208.1"/>
    </source>
</evidence>
<evidence type="ECO:0000313" key="7">
    <source>
        <dbReference type="Proteomes" id="UP000590412"/>
    </source>
</evidence>
<feature type="compositionally biased region" description="Basic and acidic residues" evidence="5">
    <location>
        <begin position="287"/>
        <end position="313"/>
    </location>
</feature>
<feature type="compositionally biased region" description="Basic residues" evidence="5">
    <location>
        <begin position="360"/>
        <end position="376"/>
    </location>
</feature>
<evidence type="ECO:0000256" key="1">
    <source>
        <dbReference type="ARBA" id="ARBA00004123"/>
    </source>
</evidence>
<feature type="compositionally biased region" description="Basic and acidic residues" evidence="5">
    <location>
        <begin position="163"/>
        <end position="174"/>
    </location>
</feature>
<sequence>MEAPVSEVEYLANEVILNSHPVSYHKFSRVLNIPISQAKKTLYEYYTKNSEQVSASFVITGVSKDGVKAIKYSENEGKLEHDVQKFASITTIHVFCVIKKDLNITNNEVALEELKVQSQLSKVQQYEKNGMIVGPPIDTKSLEDVVDTTSTPTPTTATSTVKNSEDKQKPKEVKSSGLSSSYVSRKQQSQPSKPVYASRKQESSTDQRRAVTEPPAPTYQYKSRKLEQKQPKERIIMGNLHKDLEEDDLVDDDLESKRQHAPPPTTDLEKLFDGDEDTFQFSDEDDVTHNDDAADSKATERREIVGELQVEEHPQDDELEVEPGNDEPEEQLFVEEENNDDAENDTETVKEVDEDGYTVTKRKPKSVTKPTRKPVATKRTAPSTTTSKVKKPNTDGKKKTQTSLMSFFGKK</sequence>
<comment type="subcellular location">
    <subcellularLocation>
        <location evidence="1">Nucleus</location>
    </subcellularLocation>
</comment>
<feature type="compositionally biased region" description="Basic and acidic residues" evidence="5">
    <location>
        <begin position="224"/>
        <end position="244"/>
    </location>
</feature>
<dbReference type="PANTHER" id="PTHR17598:SF13">
    <property type="entry name" value="DNA POLYMERASE DELTA SUBUNIT 3"/>
    <property type="match status" value="1"/>
</dbReference>
<dbReference type="Pfam" id="PF09507">
    <property type="entry name" value="CDC27"/>
    <property type="match status" value="1"/>
</dbReference>
<dbReference type="PANTHER" id="PTHR17598">
    <property type="entry name" value="DNA POLYMERASE DELTA SUBUNIT 3"/>
    <property type="match status" value="1"/>
</dbReference>
<comment type="caution">
    <text evidence="6">The sequence shown here is derived from an EMBL/GenBank/DDBJ whole genome shotgun (WGS) entry which is preliminary data.</text>
</comment>
<feature type="compositionally biased region" description="Low complexity" evidence="5">
    <location>
        <begin position="148"/>
        <end position="160"/>
    </location>
</feature>
<dbReference type="Gene3D" id="3.90.1030.20">
    <property type="entry name" value="DNA polymerase delta, p66 (Cdc27) subunit, wHTH domain"/>
    <property type="match status" value="1"/>
</dbReference>
<feature type="compositionally biased region" description="Low complexity" evidence="5">
    <location>
        <begin position="175"/>
        <end position="184"/>
    </location>
</feature>
<feature type="compositionally biased region" description="Basic and acidic residues" evidence="5">
    <location>
        <begin position="199"/>
        <end position="211"/>
    </location>
</feature>
<keyword evidence="3" id="KW-0235">DNA replication</keyword>
<dbReference type="GO" id="GO:0043625">
    <property type="term" value="C:delta DNA polymerase complex"/>
    <property type="evidence" value="ECO:0007669"/>
    <property type="project" value="InterPro"/>
</dbReference>
<evidence type="ECO:0000256" key="4">
    <source>
        <dbReference type="ARBA" id="ARBA00023242"/>
    </source>
</evidence>
<dbReference type="InterPro" id="IPR041913">
    <property type="entry name" value="POLD3_sf"/>
</dbReference>
<evidence type="ECO:0000256" key="2">
    <source>
        <dbReference type="ARBA" id="ARBA00017589"/>
    </source>
</evidence>
<feature type="compositionally biased region" description="Acidic residues" evidence="5">
    <location>
        <begin position="245"/>
        <end position="254"/>
    </location>
</feature>
<keyword evidence="4" id="KW-0539">Nucleus</keyword>
<organism evidence="6 7">
    <name type="scientific">Candida parapsilosis</name>
    <name type="common">Yeast</name>
    <dbReference type="NCBI Taxonomy" id="5480"/>
    <lineage>
        <taxon>Eukaryota</taxon>
        <taxon>Fungi</taxon>
        <taxon>Dikarya</taxon>
        <taxon>Ascomycota</taxon>
        <taxon>Saccharomycotina</taxon>
        <taxon>Pichiomycetes</taxon>
        <taxon>Debaryomycetaceae</taxon>
        <taxon>Candida/Lodderomyces clade</taxon>
        <taxon>Candida</taxon>
    </lineage>
</organism>
<feature type="compositionally biased region" description="Acidic residues" evidence="5">
    <location>
        <begin position="314"/>
        <end position="356"/>
    </location>
</feature>
<dbReference type="InterPro" id="IPR019038">
    <property type="entry name" value="POLD3"/>
</dbReference>
<evidence type="ECO:0000256" key="3">
    <source>
        <dbReference type="ARBA" id="ARBA00022705"/>
    </source>
</evidence>
<dbReference type="AlphaFoldDB" id="A0A8X7TD22"/>
<protein>
    <recommendedName>
        <fullName evidence="2">DNA polymerase delta subunit 3</fullName>
    </recommendedName>
</protein>
<dbReference type="GO" id="GO:0006271">
    <property type="term" value="P:DNA strand elongation involved in DNA replication"/>
    <property type="evidence" value="ECO:0007669"/>
    <property type="project" value="TreeGrafter"/>
</dbReference>
<feature type="region of interest" description="Disordered" evidence="5">
    <location>
        <begin position="145"/>
        <end position="411"/>
    </location>
</feature>
<dbReference type="GO" id="GO:0006297">
    <property type="term" value="P:nucleotide-excision repair, DNA gap filling"/>
    <property type="evidence" value="ECO:0007669"/>
    <property type="project" value="TreeGrafter"/>
</dbReference>
<reference evidence="6" key="1">
    <citation type="submission" date="2020-03" db="EMBL/GenBank/DDBJ databases">
        <title>FDA dAtabase for Regulatory Grade micrObial Sequences (FDA-ARGOS): Supporting development and validation of Infectious Disease Dx tests.</title>
        <authorList>
            <person name="Campos J."/>
            <person name="Goldberg B."/>
            <person name="Tallon L."/>
            <person name="Sadzewicz L."/>
            <person name="Vavikolanu K."/>
            <person name="Mehta A."/>
            <person name="Aluvathingal J."/>
            <person name="Nadendla S."/>
            <person name="Nandy P."/>
            <person name="Geyer C."/>
            <person name="Yan Y."/>
            <person name="Sichtig H."/>
        </authorList>
    </citation>
    <scope>NUCLEOTIDE SEQUENCE [LARGE SCALE GENOMIC DNA]</scope>
    <source>
        <strain evidence="6">FDAARGOS_652</strain>
    </source>
</reference>
<dbReference type="GO" id="GO:0003887">
    <property type="term" value="F:DNA-directed DNA polymerase activity"/>
    <property type="evidence" value="ECO:0007669"/>
    <property type="project" value="TreeGrafter"/>
</dbReference>
<dbReference type="EMBL" id="JABWAB010000003">
    <property type="protein sequence ID" value="KAF6057208.1"/>
    <property type="molecule type" value="Genomic_DNA"/>
</dbReference>
<accession>A0A8X7TD22</accession>
<name>A0A8X7TD22_CANPA</name>
<evidence type="ECO:0000256" key="5">
    <source>
        <dbReference type="SAM" id="MobiDB-lite"/>
    </source>
</evidence>
<gene>
    <name evidence="6" type="ORF">FOB60_001763</name>
</gene>
<feature type="compositionally biased region" description="Acidic residues" evidence="5">
    <location>
        <begin position="274"/>
        <end position="286"/>
    </location>
</feature>
<dbReference type="Proteomes" id="UP000590412">
    <property type="component" value="Unassembled WGS sequence"/>
</dbReference>
<dbReference type="GO" id="GO:1904161">
    <property type="term" value="P:DNA synthesis involved in UV-damage excision repair"/>
    <property type="evidence" value="ECO:0007669"/>
    <property type="project" value="TreeGrafter"/>
</dbReference>
<proteinExistence type="predicted"/>